<evidence type="ECO:0000313" key="1">
    <source>
        <dbReference type="EMBL" id="NME29124.1"/>
    </source>
</evidence>
<comment type="caution">
    <text evidence="1">The sequence shown here is derived from an EMBL/GenBank/DDBJ whole genome shotgun (WGS) entry which is preliminary data.</text>
</comment>
<dbReference type="AlphaFoldDB" id="A0A848BY07"/>
<protein>
    <submittedName>
        <fullName evidence="1">Uncharacterized protein</fullName>
    </submittedName>
</protein>
<dbReference type="EMBL" id="JABAFG010000021">
    <property type="protein sequence ID" value="NME29124.1"/>
    <property type="molecule type" value="Genomic_DNA"/>
</dbReference>
<reference evidence="1 2" key="1">
    <citation type="submission" date="2020-04" db="EMBL/GenBank/DDBJ databases">
        <authorList>
            <person name="Hitch T.C.A."/>
            <person name="Wylensek D."/>
            <person name="Clavel T."/>
        </authorList>
    </citation>
    <scope>NUCLEOTIDE SEQUENCE [LARGE SCALE GENOMIC DNA]</scope>
    <source>
        <strain evidence="1 2">Oil-RF-744-FAT-WT-6-1</strain>
    </source>
</reference>
<organism evidence="1 2">
    <name type="scientific">Megasphaera hexanoica</name>
    <dbReference type="NCBI Taxonomy" id="1675036"/>
    <lineage>
        <taxon>Bacteria</taxon>
        <taxon>Bacillati</taxon>
        <taxon>Bacillota</taxon>
        <taxon>Negativicutes</taxon>
        <taxon>Veillonellales</taxon>
        <taxon>Veillonellaceae</taxon>
        <taxon>Megasphaera</taxon>
    </lineage>
</organism>
<dbReference type="RefSeq" id="WP_170087980.1">
    <property type="nucleotide sequence ID" value="NZ_JABAFG010000021.1"/>
</dbReference>
<dbReference type="Proteomes" id="UP000591071">
    <property type="component" value="Unassembled WGS sequence"/>
</dbReference>
<proteinExistence type="predicted"/>
<name>A0A848BY07_9FIRM</name>
<sequence length="133" mass="15291">MKTMKCPLCGKDANSFVYCHKEKQSICWNHCNDCQYFISIDYSCSYELSPVQKKIIELRERKRKDNQERQVNEYAVNEHKAVMMRRDAISKEAAHISAPYDAASVLKAKKAKKKKVKTAAKQAAPTVKEVSLF</sequence>
<accession>A0A848BY07</accession>
<evidence type="ECO:0000313" key="2">
    <source>
        <dbReference type="Proteomes" id="UP000591071"/>
    </source>
</evidence>
<gene>
    <name evidence="1" type="ORF">HF872_10915</name>
</gene>